<proteinExistence type="predicted"/>
<organism evidence="2 4">
    <name type="scientific">White spot syndrome virus</name>
    <dbReference type="NCBI Taxonomy" id="342409"/>
    <lineage>
        <taxon>Viruses</taxon>
        <taxon>Viruses incertae sedis</taxon>
        <taxon>Naldaviricetes</taxon>
        <taxon>Nimaviridae</taxon>
        <taxon>Whispovirus</taxon>
    </lineage>
</organism>
<name>K7WI38_9VIRU</name>
<evidence type="ECO:0000256" key="1">
    <source>
        <dbReference type="SAM" id="Phobius"/>
    </source>
</evidence>
<reference evidence="2" key="1">
    <citation type="submission" date="2012-08" db="EMBL/GenBank/DDBJ databases">
        <title>Cassytha pubescens and C. glabella (Lauraceae) are not disjunctly distributed between Australia and the Ryukyu Archipelago of Japan - evidence from morphological and molecular data.</title>
        <authorList>
            <person name="Kokubugata G."/>
            <person name="Nakamura K."/>
            <person name="Forster P.I."/>
            <person name="Wilson G.W."/>
            <person name="Holland A.E."/>
            <person name="Hirayama Y."/>
            <person name="Yokota M."/>
        </authorList>
    </citation>
    <scope>NUCLEOTIDE SEQUENCE</scope>
    <source>
        <strain evidence="2">K-LV1</strain>
    </source>
</reference>
<gene>
    <name evidence="2" type="ORF">wssv_05060</name>
</gene>
<feature type="transmembrane region" description="Helical" evidence="1">
    <location>
        <begin position="27"/>
        <end position="46"/>
    </location>
</feature>
<protein>
    <submittedName>
        <fullName evidence="3">ORF1286</fullName>
    </submittedName>
    <submittedName>
        <fullName evidence="2">Wsv522</fullName>
    </submittedName>
</protein>
<evidence type="ECO:0000313" key="2">
    <source>
        <dbReference type="EMBL" id="AFX59883.1"/>
    </source>
</evidence>
<keyword evidence="1" id="KW-0812">Transmembrane</keyword>
<reference evidence="3" key="3">
    <citation type="journal article" date="2018" name="Aquaculture">
        <title>Complete genome sequence of a white spot syndrome virus associated with a disease incursion in Australia.</title>
        <authorList>
            <person name="Oakey J."/>
            <person name="Smith C.S."/>
        </authorList>
    </citation>
    <scope>NUCLEOTIDE SEQUENCE [LARGE SCALE GENOMIC DNA]</scope>
    <source>
        <strain evidence="3">WSSV-AU</strain>
    </source>
</reference>
<dbReference type="Proteomes" id="UP000277283">
    <property type="component" value="Segment"/>
</dbReference>
<evidence type="ECO:0000313" key="3">
    <source>
        <dbReference type="EMBL" id="ATU83839.1"/>
    </source>
</evidence>
<accession>K7WI38</accession>
<sequence length="80" mass="8708">MTPVLNDNAPLLRENPVLADVEHNTSTFLAIMDFIAVLSLSTILYTDVMALGTTDKFLTENAGTLPFMLVASQRTLPALK</sequence>
<dbReference type="EMBL" id="MF768985">
    <property type="protein sequence ID" value="ATU83839.1"/>
    <property type="molecule type" value="Genomic_DNA"/>
</dbReference>
<dbReference type="EMBL" id="JX515788">
    <property type="protein sequence ID" value="AFX59883.1"/>
    <property type="molecule type" value="Genomic_DNA"/>
</dbReference>
<reference evidence="4" key="2">
    <citation type="submission" date="2012-08" db="EMBL/GenBank/DDBJ databases">
        <authorList>
            <person name="Choi T.-J."/>
        </authorList>
    </citation>
    <scope>NUCLEOTIDE SEQUENCE [LARGE SCALE GENOMIC DNA]</scope>
    <source>
        <strain evidence="4">K-LV1</strain>
    </source>
</reference>
<keyword evidence="1" id="KW-1133">Transmembrane helix</keyword>
<dbReference type="Proteomes" id="UP000267516">
    <property type="component" value="Segment"/>
</dbReference>
<evidence type="ECO:0000313" key="4">
    <source>
        <dbReference type="Proteomes" id="UP000277283"/>
    </source>
</evidence>
<keyword evidence="1" id="KW-0472">Membrane</keyword>